<keyword evidence="2" id="KW-0732">Signal</keyword>
<dbReference type="eggNOG" id="ENOG5033B03">
    <property type="taxonomic scope" value="Bacteria"/>
</dbReference>
<evidence type="ECO:0000313" key="4">
    <source>
        <dbReference type="Proteomes" id="UP000007463"/>
    </source>
</evidence>
<name>F2IK01_FLUTR</name>
<protein>
    <submittedName>
        <fullName evidence="3">Peptidase M23</fullName>
    </submittedName>
</protein>
<evidence type="ECO:0000313" key="3">
    <source>
        <dbReference type="EMBL" id="AEA45060.1"/>
    </source>
</evidence>
<dbReference type="Proteomes" id="UP000007463">
    <property type="component" value="Chromosome"/>
</dbReference>
<gene>
    <name evidence="3" type="ordered locus">Fluta_3085</name>
</gene>
<reference evidence="3 4" key="1">
    <citation type="journal article" date="2011" name="Stand. Genomic Sci.">
        <title>Complete genome sequence of the gliding freshwater bacterium Fluviicola taffensis type strain (RW262).</title>
        <authorList>
            <person name="Woyke T."/>
            <person name="Chertkov O."/>
            <person name="Lapidus A."/>
            <person name="Nolan M."/>
            <person name="Lucas S."/>
            <person name="Del Rio T.G."/>
            <person name="Tice H."/>
            <person name="Cheng J.F."/>
            <person name="Tapia R."/>
            <person name="Han C."/>
            <person name="Goodwin L."/>
            <person name="Pitluck S."/>
            <person name="Liolios K."/>
            <person name="Pagani I."/>
            <person name="Ivanova N."/>
            <person name="Huntemann M."/>
            <person name="Mavromatis K."/>
            <person name="Mikhailova N."/>
            <person name="Pati A."/>
            <person name="Chen A."/>
            <person name="Palaniappan K."/>
            <person name="Land M."/>
            <person name="Hauser L."/>
            <person name="Brambilla E.M."/>
            <person name="Rohde M."/>
            <person name="Mwirichia R."/>
            <person name="Sikorski J."/>
            <person name="Tindall B.J."/>
            <person name="Goker M."/>
            <person name="Bristow J."/>
            <person name="Eisen J.A."/>
            <person name="Markowitz V."/>
            <person name="Hugenholtz P."/>
            <person name="Klenk H.P."/>
            <person name="Kyrpides N.C."/>
        </authorList>
    </citation>
    <scope>NUCLEOTIDE SEQUENCE [LARGE SCALE GENOMIC DNA]</scope>
    <source>
        <strain evidence="4">DSM 16823 / RW262 / RW262</strain>
    </source>
</reference>
<dbReference type="HOGENOM" id="CLU_1765336_0_0_10"/>
<proteinExistence type="predicted"/>
<evidence type="ECO:0000256" key="1">
    <source>
        <dbReference type="SAM" id="Coils"/>
    </source>
</evidence>
<evidence type="ECO:0000256" key="2">
    <source>
        <dbReference type="SAM" id="SignalP"/>
    </source>
</evidence>
<sequence precursor="true">MKKKIIYRILFSLLVVIVASCTESESDTDKIDKAVEDVHEAKQDLDRKTAELAVEVEAYRESMQRNLEKNRMEIARLKDEKIQSAQANVIRVRNEKIAQLEQRNDELEARMKEFNSDSKENWEAFKREFKNDMDELGDAFRDIGKDNVK</sequence>
<feature type="coiled-coil region" evidence="1">
    <location>
        <begin position="31"/>
        <end position="117"/>
    </location>
</feature>
<dbReference type="OrthoDB" id="1122839at2"/>
<dbReference type="KEGG" id="fte:Fluta_3085"/>
<reference evidence="4" key="2">
    <citation type="submission" date="2011-02" db="EMBL/GenBank/DDBJ databases">
        <title>The complete genome of Fluviicola taffensis DSM 16823.</title>
        <authorList>
            <consortium name="US DOE Joint Genome Institute (JGI-PGF)"/>
            <person name="Lucas S."/>
            <person name="Copeland A."/>
            <person name="Lapidus A."/>
            <person name="Bruce D."/>
            <person name="Goodwin L."/>
            <person name="Pitluck S."/>
            <person name="Kyrpides N."/>
            <person name="Mavromatis K."/>
            <person name="Ivanova N."/>
            <person name="Mikhailova N."/>
            <person name="Pagani I."/>
            <person name="Chertkov O."/>
            <person name="Detter J.C."/>
            <person name="Han C."/>
            <person name="Tapia R."/>
            <person name="Land M."/>
            <person name="Hauser L."/>
            <person name="Markowitz V."/>
            <person name="Cheng J.-F."/>
            <person name="Hugenholtz P."/>
            <person name="Woyke T."/>
            <person name="Wu D."/>
            <person name="Tindall B."/>
            <person name="Pomrenke H.G."/>
            <person name="Brambilla E."/>
            <person name="Klenk H.-P."/>
            <person name="Eisen J.A."/>
        </authorList>
    </citation>
    <scope>NUCLEOTIDE SEQUENCE [LARGE SCALE GENOMIC DNA]</scope>
    <source>
        <strain evidence="4">DSM 16823 / RW262 / RW262</strain>
    </source>
</reference>
<dbReference type="AlphaFoldDB" id="F2IK01"/>
<accession>F2IK01</accession>
<organism evidence="3 4">
    <name type="scientific">Fluviicola taffensis (strain DSM 16823 / NCIMB 13979 / RW262)</name>
    <dbReference type="NCBI Taxonomy" id="755732"/>
    <lineage>
        <taxon>Bacteria</taxon>
        <taxon>Pseudomonadati</taxon>
        <taxon>Bacteroidota</taxon>
        <taxon>Flavobacteriia</taxon>
        <taxon>Flavobacteriales</taxon>
        <taxon>Crocinitomicaceae</taxon>
        <taxon>Fluviicola</taxon>
    </lineage>
</organism>
<feature type="signal peptide" evidence="2">
    <location>
        <begin position="1"/>
        <end position="21"/>
    </location>
</feature>
<dbReference type="PROSITE" id="PS51257">
    <property type="entry name" value="PROKAR_LIPOPROTEIN"/>
    <property type="match status" value="1"/>
</dbReference>
<feature type="chain" id="PRO_5003278480" evidence="2">
    <location>
        <begin position="22"/>
        <end position="149"/>
    </location>
</feature>
<dbReference type="EMBL" id="CP002542">
    <property type="protein sequence ID" value="AEA45060.1"/>
    <property type="molecule type" value="Genomic_DNA"/>
</dbReference>
<keyword evidence="4" id="KW-1185">Reference proteome</keyword>
<dbReference type="RefSeq" id="WP_013687827.1">
    <property type="nucleotide sequence ID" value="NC_015321.1"/>
</dbReference>
<keyword evidence="1" id="KW-0175">Coiled coil</keyword>